<feature type="region of interest" description="Disordered" evidence="4">
    <location>
        <begin position="50"/>
        <end position="70"/>
    </location>
</feature>
<reference evidence="6 7" key="1">
    <citation type="submission" date="2017-01" db="EMBL/GenBank/DDBJ databases">
        <title>Draft genome sequence of Pseudomonas pachastrellae type strain CCUG 46540T from a deep sea.</title>
        <authorList>
            <person name="Gomila M."/>
            <person name="Mulet M."/>
            <person name="Lalucat J."/>
            <person name="Garcia-Valdes E."/>
        </authorList>
    </citation>
    <scope>NUCLEOTIDE SEQUENCE [LARGE SCALE GENOMIC DNA]</scope>
    <source>
        <strain evidence="6 7">CCUG 46540</strain>
    </source>
</reference>
<dbReference type="AlphaFoldDB" id="A0A1S8DHB7"/>
<dbReference type="Pfam" id="PF00135">
    <property type="entry name" value="COesterase"/>
    <property type="match status" value="1"/>
</dbReference>
<organism evidence="6 7">
    <name type="scientific">Halopseudomonas pachastrellae</name>
    <dbReference type="NCBI Taxonomy" id="254161"/>
    <lineage>
        <taxon>Bacteria</taxon>
        <taxon>Pseudomonadati</taxon>
        <taxon>Pseudomonadota</taxon>
        <taxon>Gammaproteobacteria</taxon>
        <taxon>Pseudomonadales</taxon>
        <taxon>Pseudomonadaceae</taxon>
        <taxon>Halopseudomonas</taxon>
    </lineage>
</organism>
<dbReference type="InterPro" id="IPR002018">
    <property type="entry name" value="CarbesteraseB"/>
</dbReference>
<dbReference type="InterPro" id="IPR019819">
    <property type="entry name" value="Carboxylesterase_B_CS"/>
</dbReference>
<dbReference type="EMBL" id="MUBC01000022">
    <property type="protein sequence ID" value="ONM43787.1"/>
    <property type="molecule type" value="Genomic_DNA"/>
</dbReference>
<dbReference type="GO" id="GO:0016787">
    <property type="term" value="F:hydrolase activity"/>
    <property type="evidence" value="ECO:0007669"/>
    <property type="project" value="UniProtKB-KW"/>
</dbReference>
<evidence type="ECO:0000313" key="6">
    <source>
        <dbReference type="EMBL" id="ONM43787.1"/>
    </source>
</evidence>
<feature type="compositionally biased region" description="Polar residues" evidence="4">
    <location>
        <begin position="58"/>
        <end position="70"/>
    </location>
</feature>
<dbReference type="InterPro" id="IPR029058">
    <property type="entry name" value="AB_hydrolase_fold"/>
</dbReference>
<dbReference type="PROSITE" id="PS00122">
    <property type="entry name" value="CARBOXYLESTERASE_B_1"/>
    <property type="match status" value="1"/>
</dbReference>
<dbReference type="STRING" id="254161.SAMN05216256_101312"/>
<name>A0A1S8DHB7_9GAMM</name>
<dbReference type="InterPro" id="IPR019826">
    <property type="entry name" value="Carboxylesterase_B_AS"/>
</dbReference>
<dbReference type="SUPFAM" id="SSF53474">
    <property type="entry name" value="alpha/beta-Hydrolases"/>
    <property type="match status" value="1"/>
</dbReference>
<dbReference type="Gene3D" id="3.40.50.1820">
    <property type="entry name" value="alpha/beta hydrolase"/>
    <property type="match status" value="1"/>
</dbReference>
<sequence length="499" mass="53186">MTVETVSGAIRGETAGNMLRFLGVPYAQPPLGSNRFKPPKLPTSWSQARDATEYGASCPQTPSRITNNPSTASSTEDCLFLNVFAPNTPGEFPVMVWMHGGAFVTGSGADRYNPARLVERGVVVVTVNYRLGMLGWLSHPDLTAEGEGSSGNYGLMDQQAALRWVQSNIANFGGDPNNVTLFGESAGGHSVLTHLVAPDSAGLFHKAIIQSGSYFPDQKTLAEAETLGLAFERAAGCDTAYDPLDCMRNLPVEELLAAQDSLSLGIGLIPTTTTDSLPLSIRNGINAGTFSVVPTMLGFTQDEGRYFVGGTGLAGLPEEEYEMAIGGLLGISSPPNQVTAAIANQYPLSSYETPAYALSAVFSDAVFVCNALDQSMKLVDSPLFGYEFADVTAPPIIPVVEGFDFAAAHAFELTYLFGDDAFLQALGFTDSQRMLSATMLGYWTNFARNGDPNPEAGDAVFWPDLATSGQFVRFIPNGVQVQSVSNIANAHHCGFWSKF</sequence>
<keyword evidence="7" id="KW-1185">Reference proteome</keyword>
<evidence type="ECO:0000256" key="1">
    <source>
        <dbReference type="ARBA" id="ARBA00005964"/>
    </source>
</evidence>
<accession>A0A1S8DHB7</accession>
<dbReference type="InterPro" id="IPR050309">
    <property type="entry name" value="Type-B_Carboxylest/Lipase"/>
</dbReference>
<comment type="similarity">
    <text evidence="1 3">Belongs to the type-B carboxylesterase/lipase family.</text>
</comment>
<dbReference type="PANTHER" id="PTHR11559">
    <property type="entry name" value="CARBOXYLESTERASE"/>
    <property type="match status" value="1"/>
</dbReference>
<gene>
    <name evidence="6" type="ORF">BXT89_11095</name>
</gene>
<evidence type="ECO:0000256" key="3">
    <source>
        <dbReference type="RuleBase" id="RU361235"/>
    </source>
</evidence>
<evidence type="ECO:0000259" key="5">
    <source>
        <dbReference type="Pfam" id="PF00135"/>
    </source>
</evidence>
<evidence type="ECO:0000313" key="7">
    <source>
        <dbReference type="Proteomes" id="UP000242847"/>
    </source>
</evidence>
<dbReference type="Proteomes" id="UP000242847">
    <property type="component" value="Unassembled WGS sequence"/>
</dbReference>
<protein>
    <recommendedName>
        <fullName evidence="3">Carboxylic ester hydrolase</fullName>
        <ecNumber evidence="3">3.1.1.-</ecNumber>
    </recommendedName>
</protein>
<keyword evidence="2 3" id="KW-0378">Hydrolase</keyword>
<dbReference type="PROSITE" id="PS00941">
    <property type="entry name" value="CARBOXYLESTERASE_B_2"/>
    <property type="match status" value="1"/>
</dbReference>
<evidence type="ECO:0000256" key="2">
    <source>
        <dbReference type="ARBA" id="ARBA00022801"/>
    </source>
</evidence>
<comment type="caution">
    <text evidence="6">The sequence shown here is derived from an EMBL/GenBank/DDBJ whole genome shotgun (WGS) entry which is preliminary data.</text>
</comment>
<feature type="domain" description="Carboxylesterase type B" evidence="5">
    <location>
        <begin position="2"/>
        <end position="496"/>
    </location>
</feature>
<dbReference type="EC" id="3.1.1.-" evidence="3"/>
<proteinExistence type="inferred from homology"/>
<evidence type="ECO:0000256" key="4">
    <source>
        <dbReference type="SAM" id="MobiDB-lite"/>
    </source>
</evidence>